<feature type="transmembrane region" description="Helical" evidence="6">
    <location>
        <begin position="15"/>
        <end position="34"/>
    </location>
</feature>
<proteinExistence type="predicted"/>
<accession>A0A1H6J2I5</accession>
<evidence type="ECO:0000256" key="1">
    <source>
        <dbReference type="ARBA" id="ARBA00004651"/>
    </source>
</evidence>
<feature type="transmembrane region" description="Helical" evidence="6">
    <location>
        <begin position="242"/>
        <end position="266"/>
    </location>
</feature>
<reference evidence="8 9" key="1">
    <citation type="submission" date="2016-10" db="EMBL/GenBank/DDBJ databases">
        <authorList>
            <person name="de Groot N.N."/>
        </authorList>
    </citation>
    <scope>NUCLEOTIDE SEQUENCE [LARGE SCALE GENOMIC DNA]</scope>
    <source>
        <strain evidence="8 9">YAD2003</strain>
    </source>
</reference>
<keyword evidence="4 6" id="KW-1133">Transmembrane helix</keyword>
<evidence type="ECO:0000313" key="8">
    <source>
        <dbReference type="EMBL" id="SEH55800.1"/>
    </source>
</evidence>
<evidence type="ECO:0000313" key="9">
    <source>
        <dbReference type="Proteomes" id="UP000183190"/>
    </source>
</evidence>
<dbReference type="InterPro" id="IPR051449">
    <property type="entry name" value="ABC-2_transporter_component"/>
</dbReference>
<keyword evidence="3 6" id="KW-0812">Transmembrane</keyword>
<evidence type="ECO:0000259" key="7">
    <source>
        <dbReference type="Pfam" id="PF12698"/>
    </source>
</evidence>
<dbReference type="PANTHER" id="PTHR30294">
    <property type="entry name" value="MEMBRANE COMPONENT OF ABC TRANSPORTER YHHJ-RELATED"/>
    <property type="match status" value="1"/>
</dbReference>
<feature type="transmembrane region" description="Helical" evidence="6">
    <location>
        <begin position="309"/>
        <end position="334"/>
    </location>
</feature>
<sequence length="446" mass="48552">MKFINLLKKELSELINAQMIFSLIFSLAIFMIMGNVMQSVTQEMAEDAVNPKINICDLDDTDYTNGMIESFKEKGSNVTILSVTNDDYAAALKGSDIKSYVVIPKGFTDELKSGKKPSVISVNKIKSASTLSSFTGGTDGTTSLINSYISYELADQQGVSEENLSIIEAPLSVEDHTVVADRSAKISSSTILGKISTQNMILPIIVLVLLMLTSQSLIASISNEKIDKTLETLLSTPVTRGSVITAKMLAAAIVALINAGVMMFGFSTYTKGMTSAVTSDLGITEAVTKTLSADEAFRQLGLNLSAMDYAMVGVQLFLTIMICLAISIILGALVNDSKSAQTMLLPIMMMVMIPWLISVFTDVNALPLAAKLIVYAIPFTHTFTSIPNLMFGNITEFWLGLGYQFVIFLIVMFFALKLFKSDKILTISLNFGQKSRFKKSRKTTED</sequence>
<feature type="transmembrane region" description="Helical" evidence="6">
    <location>
        <begin position="397"/>
        <end position="419"/>
    </location>
</feature>
<keyword evidence="2" id="KW-1003">Cell membrane</keyword>
<evidence type="ECO:0000256" key="2">
    <source>
        <dbReference type="ARBA" id="ARBA00022475"/>
    </source>
</evidence>
<dbReference type="OrthoDB" id="1816055at2"/>
<name>A0A1H6J2I5_RUMFL</name>
<dbReference type="GO" id="GO:0140359">
    <property type="term" value="F:ABC-type transporter activity"/>
    <property type="evidence" value="ECO:0007669"/>
    <property type="project" value="InterPro"/>
</dbReference>
<dbReference type="Pfam" id="PF12698">
    <property type="entry name" value="ABC2_membrane_3"/>
    <property type="match status" value="1"/>
</dbReference>
<comment type="subcellular location">
    <subcellularLocation>
        <location evidence="1">Cell membrane</location>
        <topology evidence="1">Multi-pass membrane protein</topology>
    </subcellularLocation>
</comment>
<protein>
    <submittedName>
        <fullName evidence="8">ABC-2 type transport system permease protein</fullName>
    </submittedName>
</protein>
<feature type="transmembrane region" description="Helical" evidence="6">
    <location>
        <begin position="201"/>
        <end position="222"/>
    </location>
</feature>
<dbReference type="GO" id="GO:0005886">
    <property type="term" value="C:plasma membrane"/>
    <property type="evidence" value="ECO:0007669"/>
    <property type="project" value="UniProtKB-SubCell"/>
</dbReference>
<evidence type="ECO:0000256" key="3">
    <source>
        <dbReference type="ARBA" id="ARBA00022692"/>
    </source>
</evidence>
<evidence type="ECO:0000256" key="4">
    <source>
        <dbReference type="ARBA" id="ARBA00022989"/>
    </source>
</evidence>
<gene>
    <name evidence="8" type="ORF">SAMN02910265_01424</name>
</gene>
<dbReference type="EMBL" id="FNWV01000004">
    <property type="protein sequence ID" value="SEH55800.1"/>
    <property type="molecule type" value="Genomic_DNA"/>
</dbReference>
<dbReference type="Proteomes" id="UP000183190">
    <property type="component" value="Unassembled WGS sequence"/>
</dbReference>
<organism evidence="8 9">
    <name type="scientific">Ruminococcus flavefaciens</name>
    <dbReference type="NCBI Taxonomy" id="1265"/>
    <lineage>
        <taxon>Bacteria</taxon>
        <taxon>Bacillati</taxon>
        <taxon>Bacillota</taxon>
        <taxon>Clostridia</taxon>
        <taxon>Eubacteriales</taxon>
        <taxon>Oscillospiraceae</taxon>
        <taxon>Ruminococcus</taxon>
    </lineage>
</organism>
<dbReference type="RefSeq" id="WP_074715822.1">
    <property type="nucleotide sequence ID" value="NZ_FNWV01000004.1"/>
</dbReference>
<dbReference type="Gene3D" id="3.40.1710.10">
    <property type="entry name" value="abc type-2 transporter like domain"/>
    <property type="match status" value="1"/>
</dbReference>
<evidence type="ECO:0000256" key="5">
    <source>
        <dbReference type="ARBA" id="ARBA00023136"/>
    </source>
</evidence>
<feature type="domain" description="ABC-2 type transporter transmembrane" evidence="7">
    <location>
        <begin position="19"/>
        <end position="416"/>
    </location>
</feature>
<dbReference type="AlphaFoldDB" id="A0A1H6J2I5"/>
<keyword evidence="5 6" id="KW-0472">Membrane</keyword>
<dbReference type="PANTHER" id="PTHR30294:SF29">
    <property type="entry name" value="MULTIDRUG ABC TRANSPORTER PERMEASE YBHS-RELATED"/>
    <property type="match status" value="1"/>
</dbReference>
<dbReference type="InterPro" id="IPR013525">
    <property type="entry name" value="ABC2_TM"/>
</dbReference>
<evidence type="ECO:0000256" key="6">
    <source>
        <dbReference type="SAM" id="Phobius"/>
    </source>
</evidence>